<dbReference type="Pfam" id="PF01551">
    <property type="entry name" value="Peptidase_M23"/>
    <property type="match status" value="1"/>
</dbReference>
<keyword evidence="7" id="KW-1185">Reference proteome</keyword>
<evidence type="ECO:0000313" key="6">
    <source>
        <dbReference type="EMBL" id="MRG84760.1"/>
    </source>
</evidence>
<name>A0A6G1X1I9_9BACI</name>
<evidence type="ECO:0000259" key="4">
    <source>
        <dbReference type="Pfam" id="PF01551"/>
    </source>
</evidence>
<feature type="region of interest" description="Disordered" evidence="3">
    <location>
        <begin position="308"/>
        <end position="332"/>
    </location>
</feature>
<dbReference type="GO" id="GO:0004222">
    <property type="term" value="F:metalloendopeptidase activity"/>
    <property type="evidence" value="ECO:0007669"/>
    <property type="project" value="TreeGrafter"/>
</dbReference>
<comment type="caution">
    <text evidence="6">The sequence shown here is derived from an EMBL/GenBank/DDBJ whole genome shotgun (WGS) entry which is preliminary data.</text>
</comment>
<keyword evidence="2" id="KW-0175">Coiled coil</keyword>
<dbReference type="Pfam" id="PF24568">
    <property type="entry name" value="CC_PcsB"/>
    <property type="match status" value="1"/>
</dbReference>
<dbReference type="SUPFAM" id="SSF51261">
    <property type="entry name" value="Duplicated hybrid motif"/>
    <property type="match status" value="1"/>
</dbReference>
<reference evidence="6 7" key="1">
    <citation type="submission" date="2019-11" db="EMBL/GenBank/DDBJ databases">
        <authorList>
            <person name="Li J."/>
        </authorList>
    </citation>
    <scope>NUCLEOTIDE SEQUENCE [LARGE SCALE GENOMIC DNA]</scope>
    <source>
        <strain evidence="6 7">J4</strain>
    </source>
</reference>
<evidence type="ECO:0000259" key="5">
    <source>
        <dbReference type="Pfam" id="PF24568"/>
    </source>
</evidence>
<feature type="domain" description="Peptidoglycan hydrolase PcsB coiled-coil" evidence="5">
    <location>
        <begin position="158"/>
        <end position="231"/>
    </location>
</feature>
<accession>A0A6G1X1I9</accession>
<proteinExistence type="predicted"/>
<dbReference type="Gene3D" id="2.70.70.10">
    <property type="entry name" value="Glucose Permease (Domain IIA)"/>
    <property type="match status" value="1"/>
</dbReference>
<gene>
    <name evidence="6" type="ORF">GH754_00295</name>
</gene>
<feature type="compositionally biased region" description="Basic and acidic residues" evidence="3">
    <location>
        <begin position="99"/>
        <end position="109"/>
    </location>
</feature>
<feature type="domain" description="M23ase beta-sheet core" evidence="4">
    <location>
        <begin position="352"/>
        <end position="452"/>
    </location>
</feature>
<organism evidence="6 7">
    <name type="scientific">Salinibacillus xinjiangensis</name>
    <dbReference type="NCBI Taxonomy" id="1229268"/>
    <lineage>
        <taxon>Bacteria</taxon>
        <taxon>Bacillati</taxon>
        <taxon>Bacillota</taxon>
        <taxon>Bacilli</taxon>
        <taxon>Bacillales</taxon>
        <taxon>Bacillaceae</taxon>
        <taxon>Salinibacillus</taxon>
    </lineage>
</organism>
<dbReference type="PANTHER" id="PTHR21666">
    <property type="entry name" value="PEPTIDASE-RELATED"/>
    <property type="match status" value="1"/>
</dbReference>
<dbReference type="InterPro" id="IPR057309">
    <property type="entry name" value="PcsB_CC"/>
</dbReference>
<evidence type="ECO:0000313" key="7">
    <source>
        <dbReference type="Proteomes" id="UP000480185"/>
    </source>
</evidence>
<dbReference type="InterPro" id="IPR011055">
    <property type="entry name" value="Dup_hybrid_motif"/>
</dbReference>
<dbReference type="AlphaFoldDB" id="A0A6G1X1I9"/>
<dbReference type="CDD" id="cd12797">
    <property type="entry name" value="M23_peptidase"/>
    <property type="match status" value="1"/>
</dbReference>
<protein>
    <submittedName>
        <fullName evidence="6">Peptidoglycan DD-metalloendopeptidase family protein</fullName>
    </submittedName>
</protein>
<evidence type="ECO:0000256" key="3">
    <source>
        <dbReference type="SAM" id="MobiDB-lite"/>
    </source>
</evidence>
<evidence type="ECO:0000256" key="2">
    <source>
        <dbReference type="SAM" id="Coils"/>
    </source>
</evidence>
<dbReference type="InterPro" id="IPR016047">
    <property type="entry name" value="M23ase_b-sheet_dom"/>
</dbReference>
<dbReference type="OrthoDB" id="9805070at2"/>
<dbReference type="PANTHER" id="PTHR21666:SF270">
    <property type="entry name" value="MUREIN HYDROLASE ACTIVATOR ENVC"/>
    <property type="match status" value="1"/>
</dbReference>
<evidence type="ECO:0000256" key="1">
    <source>
        <dbReference type="ARBA" id="ARBA00022729"/>
    </source>
</evidence>
<feature type="region of interest" description="Disordered" evidence="3">
    <location>
        <begin position="88"/>
        <end position="114"/>
    </location>
</feature>
<feature type="coiled-coil region" evidence="2">
    <location>
        <begin position="212"/>
        <end position="291"/>
    </location>
</feature>
<sequence>MASLINSTWNWSIYRNLGKRDECPQVLEGLVTIKKVYGEGQSVKNRIIALLSVFALISLTFTFSDGSKTYATSESELRQEINEIEKKKEEVDSEQVEIEGQKSETEQKIAENQAEQDRINSQIRDIDMKVTNTENDIREKKNEISQTEEEINKLKEEIKKLKERIAERDKLLKNRLKNLQKNGGSISYLEVLLGAKSFGDFLDRSTAVSKIMDSDRQILDKQKSEKEQLQNDQAEVEKKKETLVAQKEKLESMKQELAQQRADKESLMASLEAEEKELHKHKLSLKEQQQILANEKAAFNKLISQKEKELEQLKSPPPQSQSHGAPAVTNGNFMRPATGRITSGYGPRWGSLHPGIDIGKNGRSGDVPIVASAGGIVSNSYYSTSYGNVVFITHYIDNQKYTTVYAHLSRRDVSNNQLVKKGQQIGLMGNTGDSTGPHLHFELHVGSWNYAKSNSVNPYSYVNF</sequence>
<dbReference type="EMBL" id="WJNH01000001">
    <property type="protein sequence ID" value="MRG84760.1"/>
    <property type="molecule type" value="Genomic_DNA"/>
</dbReference>
<dbReference type="InterPro" id="IPR050570">
    <property type="entry name" value="Cell_wall_metabolism_enzyme"/>
</dbReference>
<keyword evidence="1" id="KW-0732">Signal</keyword>
<dbReference type="Proteomes" id="UP000480185">
    <property type="component" value="Unassembled WGS sequence"/>
</dbReference>
<dbReference type="Gene3D" id="6.10.250.3150">
    <property type="match status" value="1"/>
</dbReference>